<evidence type="ECO:0000313" key="1">
    <source>
        <dbReference type="EMBL" id="OAT00256.1"/>
    </source>
</evidence>
<gene>
    <name evidence="1" type="ORF">BDCG_16547</name>
</gene>
<sequence length="89" mass="10495">MFRPTQVLQALKQIIWLHNHYSNSIAIRAAGEETVRKHFDRNNLENRDIEIAKINWHSTPQDSEEHLTVEFETGSNQHVTTQHVYRSTE</sequence>
<dbReference type="EMBL" id="EQ999974">
    <property type="protein sequence ID" value="OAT00256.1"/>
    <property type="molecule type" value="Genomic_DNA"/>
</dbReference>
<dbReference type="Proteomes" id="UP000002039">
    <property type="component" value="Unassembled WGS sequence"/>
</dbReference>
<name>A0ABX2VTN9_AJEDR</name>
<proteinExistence type="predicted"/>
<dbReference type="GeneID" id="69031439"/>
<evidence type="ECO:0000313" key="2">
    <source>
        <dbReference type="Proteomes" id="UP000002039"/>
    </source>
</evidence>
<reference evidence="2" key="1">
    <citation type="journal article" date="2015" name="PLoS Genet.">
        <title>The dynamic genome and transcriptome of the human fungal pathogen Blastomyces and close relative Emmonsia.</title>
        <authorList>
            <person name="Munoz J.F."/>
            <person name="Gauthier G.M."/>
            <person name="Desjardins C.A."/>
            <person name="Gallo J.E."/>
            <person name="Holder J."/>
            <person name="Sullivan T.D."/>
            <person name="Marty A.J."/>
            <person name="Carmen J.C."/>
            <person name="Chen Z."/>
            <person name="Ding L."/>
            <person name="Gujja S."/>
            <person name="Magrini V."/>
            <person name="Misas E."/>
            <person name="Mitreva M."/>
            <person name="Priest M."/>
            <person name="Saif S."/>
            <person name="Whiston E.A."/>
            <person name="Young S."/>
            <person name="Zeng Q."/>
            <person name="Goldman W.E."/>
            <person name="Mardis E.R."/>
            <person name="Taylor J.W."/>
            <person name="McEwen J.G."/>
            <person name="Clay O.K."/>
            <person name="Klein B.S."/>
            <person name="Cuomo C.A."/>
        </authorList>
    </citation>
    <scope>NUCLEOTIDE SEQUENCE [LARGE SCALE GENOMIC DNA]</scope>
    <source>
        <strain evidence="2">ER-3 / ATCC MYA-2586</strain>
    </source>
</reference>
<keyword evidence="2" id="KW-1185">Reference proteome</keyword>
<accession>A0ABX2VTN9</accession>
<dbReference type="RefSeq" id="XP_045279983.1">
    <property type="nucleotide sequence ID" value="XM_045425765.1"/>
</dbReference>
<protein>
    <submittedName>
        <fullName evidence="1">Uncharacterized protein</fullName>
    </submittedName>
</protein>
<organism evidence="1 2">
    <name type="scientific">Ajellomyces dermatitidis (strain ER-3 / ATCC MYA-2586)</name>
    <name type="common">Blastomyces dermatitidis</name>
    <dbReference type="NCBI Taxonomy" id="559297"/>
    <lineage>
        <taxon>Eukaryota</taxon>
        <taxon>Fungi</taxon>
        <taxon>Dikarya</taxon>
        <taxon>Ascomycota</taxon>
        <taxon>Pezizomycotina</taxon>
        <taxon>Eurotiomycetes</taxon>
        <taxon>Eurotiomycetidae</taxon>
        <taxon>Onygenales</taxon>
        <taxon>Ajellomycetaceae</taxon>
        <taxon>Blastomyces</taxon>
    </lineage>
</organism>